<proteinExistence type="predicted"/>
<dbReference type="InterPro" id="IPR008271">
    <property type="entry name" value="Ser/Thr_kinase_AS"/>
</dbReference>
<dbReference type="GO" id="GO:0004674">
    <property type="term" value="F:protein serine/threonine kinase activity"/>
    <property type="evidence" value="ECO:0007669"/>
    <property type="project" value="TreeGrafter"/>
</dbReference>
<organism evidence="7">
    <name type="scientific">Planktothricoides sp. SpSt-374</name>
    <dbReference type="NCBI Taxonomy" id="2282167"/>
    <lineage>
        <taxon>Bacteria</taxon>
        <taxon>Bacillati</taxon>
        <taxon>Cyanobacteriota</taxon>
        <taxon>Cyanophyceae</taxon>
        <taxon>Oscillatoriophycideae</taxon>
        <taxon>Oscillatoriales</taxon>
        <taxon>Oscillatoriaceae</taxon>
        <taxon>Planktothricoides</taxon>
    </lineage>
</organism>
<dbReference type="SUPFAM" id="SSF49879">
    <property type="entry name" value="SMAD/FHA domain"/>
    <property type="match status" value="1"/>
</dbReference>
<reference evidence="7" key="1">
    <citation type="journal article" date="2020" name="mSystems">
        <title>Genome- and Community-Level Interaction Insights into Carbon Utilization and Element Cycling Functions of Hydrothermarchaeota in Hydrothermal Sediment.</title>
        <authorList>
            <person name="Zhou Z."/>
            <person name="Liu Y."/>
            <person name="Xu W."/>
            <person name="Pan J."/>
            <person name="Luo Z.H."/>
            <person name="Li M."/>
        </authorList>
    </citation>
    <scope>NUCLEOTIDE SEQUENCE [LARGE SCALE GENOMIC DNA]</scope>
    <source>
        <strain evidence="7">SpSt-374</strain>
    </source>
</reference>
<dbReference type="PROSITE" id="PS00108">
    <property type="entry name" value="PROTEIN_KINASE_ST"/>
    <property type="match status" value="1"/>
</dbReference>
<dbReference type="PANTHER" id="PTHR24363:SF7">
    <property type="entry name" value="SERINE_THREONINE-PROTEIN KINASE-LIKE PROTEIN E"/>
    <property type="match status" value="1"/>
</dbReference>
<dbReference type="InterPro" id="IPR008984">
    <property type="entry name" value="SMAD_FHA_dom_sf"/>
</dbReference>
<gene>
    <name evidence="7" type="ORF">ENR15_08130</name>
</gene>
<dbReference type="PROSITE" id="PS50006">
    <property type="entry name" value="FHA_DOMAIN"/>
    <property type="match status" value="1"/>
</dbReference>
<feature type="binding site" evidence="3">
    <location>
        <position position="222"/>
    </location>
    <ligand>
        <name>ATP</name>
        <dbReference type="ChEBI" id="CHEBI:30616"/>
    </ligand>
</feature>
<evidence type="ECO:0000259" key="5">
    <source>
        <dbReference type="PROSITE" id="PS50006"/>
    </source>
</evidence>
<keyword evidence="2 3" id="KW-0067">ATP-binding</keyword>
<dbReference type="InterPro" id="IPR011009">
    <property type="entry name" value="Kinase-like_dom_sf"/>
</dbReference>
<dbReference type="SUPFAM" id="SSF56112">
    <property type="entry name" value="Protein kinase-like (PK-like)"/>
    <property type="match status" value="1"/>
</dbReference>
<feature type="domain" description="FHA" evidence="5">
    <location>
        <begin position="26"/>
        <end position="75"/>
    </location>
</feature>
<evidence type="ECO:0000256" key="2">
    <source>
        <dbReference type="ARBA" id="ARBA00022840"/>
    </source>
</evidence>
<dbReference type="GO" id="GO:0005524">
    <property type="term" value="F:ATP binding"/>
    <property type="evidence" value="ECO:0007669"/>
    <property type="project" value="UniProtKB-UniRule"/>
</dbReference>
<evidence type="ECO:0000256" key="3">
    <source>
        <dbReference type="PROSITE-ProRule" id="PRU10141"/>
    </source>
</evidence>
<sequence>MVTLALLDPQTHTPQKQWRFENSTVIRVGRAPDNDVVIEDPVVSREHLELRASGGESWQLISSGSNGTFVNGVLVFLTAIRDGDSIQLARGGPLLKFRLDGYQFGAKPPDPLAPAAKKPASRAQGGKKRGGRGINVPIKGEPDHLTPGGEPDGENLEPPCTHGNNPPGNLFCENCGEPIFVLRTIRQYQVLQTLGQGGMGTTYLACVAQSSGSKPYKVLALKEMNADMTRIPKAQELFEREARVLQTLNHPGIPMFFDYFVDDGKKYLAMEAIHGQDLERRVLQRGPVPVPQAIEWMIQTCEVLDYLHNLSPPLVHRDIKPANLLLRHRDNRVVAIDFGAVKEIGTPLGTRSGAPDYTAPEQNRGEPIAQSDLYGVGATLIFLLTGESPQKFLELKSEGYRFNLDRDPRIPPELRFCLDKATAYSPSLRYQTASELARALADCLD</sequence>
<protein>
    <submittedName>
        <fullName evidence="7">FHA domain-containing protein</fullName>
    </submittedName>
</protein>
<dbReference type="SMART" id="SM00240">
    <property type="entry name" value="FHA"/>
    <property type="match status" value="1"/>
</dbReference>
<dbReference type="Pfam" id="PF00498">
    <property type="entry name" value="FHA"/>
    <property type="match status" value="1"/>
</dbReference>
<dbReference type="CDD" id="cd14014">
    <property type="entry name" value="STKc_PknB_like"/>
    <property type="match status" value="1"/>
</dbReference>
<dbReference type="SMART" id="SM00220">
    <property type="entry name" value="S_TKc"/>
    <property type="match status" value="1"/>
</dbReference>
<dbReference type="InterPro" id="IPR000719">
    <property type="entry name" value="Prot_kinase_dom"/>
</dbReference>
<dbReference type="CDD" id="cd00060">
    <property type="entry name" value="FHA"/>
    <property type="match status" value="1"/>
</dbReference>
<feature type="region of interest" description="Disordered" evidence="4">
    <location>
        <begin position="349"/>
        <end position="368"/>
    </location>
</feature>
<keyword evidence="1 3" id="KW-0547">Nucleotide-binding</keyword>
<evidence type="ECO:0000256" key="1">
    <source>
        <dbReference type="ARBA" id="ARBA00022741"/>
    </source>
</evidence>
<feature type="domain" description="Protein kinase" evidence="6">
    <location>
        <begin position="188"/>
        <end position="445"/>
    </location>
</feature>
<dbReference type="Pfam" id="PF00069">
    <property type="entry name" value="Pkinase"/>
    <property type="match status" value="1"/>
</dbReference>
<dbReference type="PROSITE" id="PS50011">
    <property type="entry name" value="PROTEIN_KINASE_DOM"/>
    <property type="match status" value="1"/>
</dbReference>
<evidence type="ECO:0000256" key="4">
    <source>
        <dbReference type="SAM" id="MobiDB-lite"/>
    </source>
</evidence>
<dbReference type="PROSITE" id="PS00107">
    <property type="entry name" value="PROTEIN_KINASE_ATP"/>
    <property type="match status" value="1"/>
</dbReference>
<accession>A0A7C3ZWL7</accession>
<dbReference type="InterPro" id="IPR000253">
    <property type="entry name" value="FHA_dom"/>
</dbReference>
<name>A0A7C3ZWL7_9CYAN</name>
<dbReference type="PANTHER" id="PTHR24363">
    <property type="entry name" value="SERINE/THREONINE PROTEIN KINASE"/>
    <property type="match status" value="1"/>
</dbReference>
<dbReference type="EMBL" id="DSPX01000079">
    <property type="protein sequence ID" value="HGG00607.1"/>
    <property type="molecule type" value="Genomic_DNA"/>
</dbReference>
<comment type="caution">
    <text evidence="7">The sequence shown here is derived from an EMBL/GenBank/DDBJ whole genome shotgun (WGS) entry which is preliminary data.</text>
</comment>
<dbReference type="Gene3D" id="2.60.200.20">
    <property type="match status" value="1"/>
</dbReference>
<dbReference type="AlphaFoldDB" id="A0A7C3ZWL7"/>
<dbReference type="InterPro" id="IPR017441">
    <property type="entry name" value="Protein_kinase_ATP_BS"/>
</dbReference>
<dbReference type="Gene3D" id="1.10.510.10">
    <property type="entry name" value="Transferase(Phosphotransferase) domain 1"/>
    <property type="match status" value="1"/>
</dbReference>
<dbReference type="Gene3D" id="3.30.200.20">
    <property type="entry name" value="Phosphorylase Kinase, domain 1"/>
    <property type="match status" value="1"/>
</dbReference>
<evidence type="ECO:0000259" key="6">
    <source>
        <dbReference type="PROSITE" id="PS50011"/>
    </source>
</evidence>
<feature type="region of interest" description="Disordered" evidence="4">
    <location>
        <begin position="108"/>
        <end position="162"/>
    </location>
</feature>
<evidence type="ECO:0000313" key="7">
    <source>
        <dbReference type="EMBL" id="HGG00607.1"/>
    </source>
</evidence>